<evidence type="ECO:0000256" key="4">
    <source>
        <dbReference type="RuleBase" id="RU369044"/>
    </source>
</evidence>
<reference evidence="5" key="3">
    <citation type="submission" date="2025-09" db="UniProtKB">
        <authorList>
            <consortium name="Ensembl"/>
        </authorList>
    </citation>
    <scope>IDENTIFICATION</scope>
    <source>
        <strain evidence="5">Hereford</strain>
    </source>
</reference>
<dbReference type="InParanoid" id="G3N073"/>
<comment type="subunit">
    <text evidence="4">Interacts with hair keratins.</text>
</comment>
<dbReference type="PANTHER" id="PTHR23260:SF2">
    <property type="entry name" value="KERATIN-ASSOCIATED PROTEIN 24-1"/>
    <property type="match status" value="1"/>
</dbReference>
<keyword evidence="2 4" id="KW-0416">Keratin</keyword>
<dbReference type="GO" id="GO:0005198">
    <property type="term" value="F:structural molecule activity"/>
    <property type="evidence" value="ECO:0007669"/>
    <property type="project" value="InterPro"/>
</dbReference>
<dbReference type="Pfam" id="PF05287">
    <property type="entry name" value="PMG"/>
    <property type="match status" value="1"/>
</dbReference>
<dbReference type="eggNOG" id="ENOG502RR8N">
    <property type="taxonomic scope" value="Eukaryota"/>
</dbReference>
<dbReference type="OMA" id="LWLLDNC"/>
<sequence>MPSRPPLKHSGSMAFLGYPGNCSGISYRTHCYFPVTASVALCSSDVSPTFGLSLPSSYHGNLWLLDNCQETCGEAPSCDSPSSEPKTCTTTCDRSNSSVPCNSPTGGQICSARETTNVGPSPSCNPCPQTKGYVSDGCTPSQCTSKACQTLGNGFKCFGQLNRLSKSFQPLSHYRLGSFGYKSYQDLGIIPSGLSPSRYITNSCQRQNYLIRNCQCPYDWHRRCPPLSYFARNFRSLSSIPSSFPPLRYLYGGYRPLNYYRSTCNCSC</sequence>
<keyword evidence="6" id="KW-1185">Reference proteome</keyword>
<dbReference type="GO" id="GO:0045095">
    <property type="term" value="C:keratin filament"/>
    <property type="evidence" value="ECO:0007669"/>
    <property type="project" value="UniProtKB-UniRule"/>
</dbReference>
<comment type="function">
    <text evidence="4">In the hair cortex, hair keratin intermediate filaments are embedded in an interfilamentous matrix, consisting of hair keratin-associated proteins (KRTAP), which are essential for the formation of a rigid and resistant hair shaft through their extensive disulfide bond cross-linking with abundant cysteine residues of hair keratins. The matrix proteins include the high-sulfur and high-glycine-tyrosine keratins.</text>
</comment>
<dbReference type="AlphaFoldDB" id="G3N073"/>
<dbReference type="VGNC" id="VGNC:30747">
    <property type="gene designation" value="KRTAP24-1"/>
</dbReference>
<dbReference type="PaxDb" id="9913-ENSBTAP00000055230"/>
<accession>G3N073</accession>
<dbReference type="STRING" id="9913.ENSBTAP00000055230"/>
<evidence type="ECO:0000313" key="6">
    <source>
        <dbReference type="Proteomes" id="UP000009136"/>
    </source>
</evidence>
<evidence type="ECO:0000313" key="7">
    <source>
        <dbReference type="VGNC" id="VGNC:30747"/>
    </source>
</evidence>
<evidence type="ECO:0000256" key="2">
    <source>
        <dbReference type="ARBA" id="ARBA00022744"/>
    </source>
</evidence>
<dbReference type="FunCoup" id="G3N073">
    <property type="interactions" value="3"/>
</dbReference>
<dbReference type="PANTHER" id="PTHR23260">
    <property type="entry name" value="KERATIN ASSOCIATED PROTEIN 3-3-RELATED"/>
    <property type="match status" value="1"/>
</dbReference>
<dbReference type="GO" id="GO:0005829">
    <property type="term" value="C:cytosol"/>
    <property type="evidence" value="ECO:0007669"/>
    <property type="project" value="UniProtKB-ARBA"/>
</dbReference>
<gene>
    <name evidence="5 7" type="primary">KRTAP24-1</name>
</gene>
<proteinExistence type="inferred from homology"/>
<evidence type="ECO:0000256" key="1">
    <source>
        <dbReference type="ARBA" id="ARBA00022737"/>
    </source>
</evidence>
<dbReference type="Bgee" id="ENSBTAG00000046384">
    <property type="expression patterns" value="Expressed in zone of skin and 5 other cell types or tissues"/>
</dbReference>
<dbReference type="InterPro" id="IPR007951">
    <property type="entry name" value="KRTAP_PMG"/>
</dbReference>
<organism evidence="5 6">
    <name type="scientific">Bos taurus</name>
    <name type="common">Bovine</name>
    <dbReference type="NCBI Taxonomy" id="9913"/>
    <lineage>
        <taxon>Eukaryota</taxon>
        <taxon>Metazoa</taxon>
        <taxon>Chordata</taxon>
        <taxon>Craniata</taxon>
        <taxon>Vertebrata</taxon>
        <taxon>Euteleostomi</taxon>
        <taxon>Mammalia</taxon>
        <taxon>Eutheria</taxon>
        <taxon>Laurasiatheria</taxon>
        <taxon>Artiodactyla</taxon>
        <taxon>Ruminantia</taxon>
        <taxon>Pecora</taxon>
        <taxon>Bovidae</taxon>
        <taxon>Bovinae</taxon>
        <taxon>Bos</taxon>
    </lineage>
</organism>
<dbReference type="Ensembl" id="ENSBTAT00000063306.3">
    <property type="protein sequence ID" value="ENSBTAP00000055230.2"/>
    <property type="gene ID" value="ENSBTAG00000046384.3"/>
</dbReference>
<reference evidence="5" key="2">
    <citation type="submission" date="2025-08" db="UniProtKB">
        <authorList>
            <consortium name="Ensembl"/>
        </authorList>
    </citation>
    <scope>IDENTIFICATION</scope>
    <source>
        <strain evidence="5">Hereford</strain>
    </source>
</reference>
<evidence type="ECO:0000256" key="3">
    <source>
        <dbReference type="ARBA" id="ARBA00034495"/>
    </source>
</evidence>
<comment type="similarity">
    <text evidence="3 4">Belongs to the PMG family.</text>
</comment>
<name>G3N073_BOVIN</name>
<evidence type="ECO:0000313" key="5">
    <source>
        <dbReference type="Ensembl" id="ENSBTAP00000055230.2"/>
    </source>
</evidence>
<dbReference type="Reactome" id="R-BTA-6805567">
    <property type="pathway name" value="Keratinization"/>
</dbReference>
<dbReference type="InterPro" id="IPR007659">
    <property type="entry name" value="Keratin_matx"/>
</dbReference>
<dbReference type="HOGENOM" id="CLU_1146869_0_0_1"/>
<dbReference type="GeneTree" id="ENSGT00390000001157"/>
<dbReference type="VEuPathDB" id="HostDB:ENSBTAG00000046384"/>
<keyword evidence="1" id="KW-0677">Repeat</keyword>
<reference evidence="5" key="1">
    <citation type="submission" date="2018-03" db="EMBL/GenBank/DDBJ databases">
        <title>ARS-UCD1.2.</title>
        <authorList>
            <person name="Rosen B.D."/>
            <person name="Bickhart D.M."/>
            <person name="Koren S."/>
            <person name="Schnabel R.D."/>
            <person name="Hall R."/>
            <person name="Zimin A."/>
            <person name="Dreischer C."/>
            <person name="Schultheiss S."/>
            <person name="Schroeder S.G."/>
            <person name="Elsik C.G."/>
            <person name="Couldrey C."/>
            <person name="Liu G.E."/>
            <person name="Van Tassell C.P."/>
            <person name="Phillippy A.M."/>
            <person name="Smith T.P.L."/>
            <person name="Medrano J.F."/>
        </authorList>
    </citation>
    <scope>NUCLEOTIDE SEQUENCE [LARGE SCALE GENOMIC DNA]</scope>
    <source>
        <strain evidence="5">Hereford</strain>
    </source>
</reference>
<dbReference type="Proteomes" id="UP000009136">
    <property type="component" value="Chromosome 1"/>
</dbReference>
<protein>
    <recommendedName>
        <fullName evidence="4">Keratin-associated protein</fullName>
    </recommendedName>
</protein>